<feature type="region of interest" description="Disordered" evidence="1">
    <location>
        <begin position="147"/>
        <end position="167"/>
    </location>
</feature>
<accession>D1ZZJ0</accession>
<gene>
    <name evidence="2" type="primary">GLEAN_08053</name>
    <name evidence="2" type="ORF">TcasGA2_TC008053</name>
</gene>
<dbReference type="Proteomes" id="UP000007266">
    <property type="component" value="Linkage group 4"/>
</dbReference>
<reference evidence="2 3" key="1">
    <citation type="journal article" date="2008" name="Nature">
        <title>The genome of the model beetle and pest Tribolium castaneum.</title>
        <authorList>
            <consortium name="Tribolium Genome Sequencing Consortium"/>
            <person name="Richards S."/>
            <person name="Gibbs R.A."/>
            <person name="Weinstock G.M."/>
            <person name="Brown S.J."/>
            <person name="Denell R."/>
            <person name="Beeman R.W."/>
            <person name="Gibbs R."/>
            <person name="Beeman R.W."/>
            <person name="Brown S.J."/>
            <person name="Bucher G."/>
            <person name="Friedrich M."/>
            <person name="Grimmelikhuijzen C.J."/>
            <person name="Klingler M."/>
            <person name="Lorenzen M."/>
            <person name="Richards S."/>
            <person name="Roth S."/>
            <person name="Schroder R."/>
            <person name="Tautz D."/>
            <person name="Zdobnov E.M."/>
            <person name="Muzny D."/>
            <person name="Gibbs R.A."/>
            <person name="Weinstock G.M."/>
            <person name="Attaway T."/>
            <person name="Bell S."/>
            <person name="Buhay C.J."/>
            <person name="Chandrabose M.N."/>
            <person name="Chavez D."/>
            <person name="Clerk-Blankenburg K.P."/>
            <person name="Cree A."/>
            <person name="Dao M."/>
            <person name="Davis C."/>
            <person name="Chacko J."/>
            <person name="Dinh H."/>
            <person name="Dugan-Rocha S."/>
            <person name="Fowler G."/>
            <person name="Garner T.T."/>
            <person name="Garnes J."/>
            <person name="Gnirke A."/>
            <person name="Hawes A."/>
            <person name="Hernandez J."/>
            <person name="Hines S."/>
            <person name="Holder M."/>
            <person name="Hume J."/>
            <person name="Jhangiani S.N."/>
            <person name="Joshi V."/>
            <person name="Khan Z.M."/>
            <person name="Jackson L."/>
            <person name="Kovar C."/>
            <person name="Kowis A."/>
            <person name="Lee S."/>
            <person name="Lewis L.R."/>
            <person name="Margolis J."/>
            <person name="Morgan M."/>
            <person name="Nazareth L.V."/>
            <person name="Nguyen N."/>
            <person name="Okwuonu G."/>
            <person name="Parker D."/>
            <person name="Richards S."/>
            <person name="Ruiz S.J."/>
            <person name="Santibanez J."/>
            <person name="Savard J."/>
            <person name="Scherer S.E."/>
            <person name="Schneider B."/>
            <person name="Sodergren E."/>
            <person name="Tautz D."/>
            <person name="Vattahil S."/>
            <person name="Villasana D."/>
            <person name="White C.S."/>
            <person name="Wright R."/>
            <person name="Park Y."/>
            <person name="Beeman R.W."/>
            <person name="Lord J."/>
            <person name="Oppert B."/>
            <person name="Lorenzen M."/>
            <person name="Brown S."/>
            <person name="Wang L."/>
            <person name="Savard J."/>
            <person name="Tautz D."/>
            <person name="Richards S."/>
            <person name="Weinstock G."/>
            <person name="Gibbs R.A."/>
            <person name="Liu Y."/>
            <person name="Worley K."/>
            <person name="Weinstock G."/>
            <person name="Elsik C.G."/>
            <person name="Reese J.T."/>
            <person name="Elhaik E."/>
            <person name="Landan G."/>
            <person name="Graur D."/>
            <person name="Arensburger P."/>
            <person name="Atkinson P."/>
            <person name="Beeman R.W."/>
            <person name="Beidler J."/>
            <person name="Brown S.J."/>
            <person name="Demuth J.P."/>
            <person name="Drury D.W."/>
            <person name="Du Y.Z."/>
            <person name="Fujiwara H."/>
            <person name="Lorenzen M."/>
            <person name="Maselli V."/>
            <person name="Osanai M."/>
            <person name="Park Y."/>
            <person name="Robertson H.M."/>
            <person name="Tu Z."/>
            <person name="Wang J.J."/>
            <person name="Wang S."/>
            <person name="Richards S."/>
            <person name="Song H."/>
            <person name="Zhang L."/>
            <person name="Sodergren E."/>
            <person name="Werner D."/>
            <person name="Stanke M."/>
            <person name="Morgenstern B."/>
            <person name="Solovyev V."/>
            <person name="Kosarev P."/>
            <person name="Brown G."/>
            <person name="Chen H.C."/>
            <person name="Ermolaeva O."/>
            <person name="Hlavina W."/>
            <person name="Kapustin Y."/>
            <person name="Kiryutin B."/>
            <person name="Kitts P."/>
            <person name="Maglott D."/>
            <person name="Pruitt K."/>
            <person name="Sapojnikov V."/>
            <person name="Souvorov A."/>
            <person name="Mackey A.J."/>
            <person name="Waterhouse R.M."/>
            <person name="Wyder S."/>
            <person name="Zdobnov E.M."/>
            <person name="Zdobnov E.M."/>
            <person name="Wyder S."/>
            <person name="Kriventseva E.V."/>
            <person name="Kadowaki T."/>
            <person name="Bork P."/>
            <person name="Aranda M."/>
            <person name="Bao R."/>
            <person name="Beermann A."/>
            <person name="Berns N."/>
            <person name="Bolognesi R."/>
            <person name="Bonneton F."/>
            <person name="Bopp D."/>
            <person name="Brown S.J."/>
            <person name="Bucher G."/>
            <person name="Butts T."/>
            <person name="Chaumot A."/>
            <person name="Denell R.E."/>
            <person name="Ferrier D.E."/>
            <person name="Friedrich M."/>
            <person name="Gordon C.M."/>
            <person name="Jindra M."/>
            <person name="Klingler M."/>
            <person name="Lan Q."/>
            <person name="Lattorff H.M."/>
            <person name="Laudet V."/>
            <person name="von Levetsow C."/>
            <person name="Liu Z."/>
            <person name="Lutz R."/>
            <person name="Lynch J.A."/>
            <person name="da Fonseca R.N."/>
            <person name="Posnien N."/>
            <person name="Reuter R."/>
            <person name="Roth S."/>
            <person name="Savard J."/>
            <person name="Schinko J.B."/>
            <person name="Schmitt C."/>
            <person name="Schoppmeier M."/>
            <person name="Schroder R."/>
            <person name="Shippy T.D."/>
            <person name="Simonnet F."/>
            <person name="Marques-Souza H."/>
            <person name="Tautz D."/>
            <person name="Tomoyasu Y."/>
            <person name="Trauner J."/>
            <person name="Van der Zee M."/>
            <person name="Vervoort M."/>
            <person name="Wittkopp N."/>
            <person name="Wimmer E.A."/>
            <person name="Yang X."/>
            <person name="Jones A.K."/>
            <person name="Sattelle D.B."/>
            <person name="Ebert P.R."/>
            <person name="Nelson D."/>
            <person name="Scott J.G."/>
            <person name="Beeman R.W."/>
            <person name="Muthukrishnan S."/>
            <person name="Kramer K.J."/>
            <person name="Arakane Y."/>
            <person name="Beeman R.W."/>
            <person name="Zhu Q."/>
            <person name="Hogenkamp D."/>
            <person name="Dixit R."/>
            <person name="Oppert B."/>
            <person name="Jiang H."/>
            <person name="Zou Z."/>
            <person name="Marshall J."/>
            <person name="Elpidina E."/>
            <person name="Vinokurov K."/>
            <person name="Oppert C."/>
            <person name="Zou Z."/>
            <person name="Evans J."/>
            <person name="Lu Z."/>
            <person name="Zhao P."/>
            <person name="Sumathipala N."/>
            <person name="Altincicek B."/>
            <person name="Vilcinskas A."/>
            <person name="Williams M."/>
            <person name="Hultmark D."/>
            <person name="Hetru C."/>
            <person name="Jiang H."/>
            <person name="Grimmelikhuijzen C.J."/>
            <person name="Hauser F."/>
            <person name="Cazzamali G."/>
            <person name="Williamson M."/>
            <person name="Park Y."/>
            <person name="Li B."/>
            <person name="Tanaka Y."/>
            <person name="Predel R."/>
            <person name="Neupert S."/>
            <person name="Schachtner J."/>
            <person name="Verleyen P."/>
            <person name="Raible F."/>
            <person name="Bork P."/>
            <person name="Friedrich M."/>
            <person name="Walden K.K."/>
            <person name="Robertson H.M."/>
            <person name="Angeli S."/>
            <person name="Foret S."/>
            <person name="Bucher G."/>
            <person name="Schuetz S."/>
            <person name="Maleszka R."/>
            <person name="Wimmer E.A."/>
            <person name="Beeman R.W."/>
            <person name="Lorenzen M."/>
            <person name="Tomoyasu Y."/>
            <person name="Miller S.C."/>
            <person name="Grossmann D."/>
            <person name="Bucher G."/>
        </authorList>
    </citation>
    <scope>NUCLEOTIDE SEQUENCE [LARGE SCALE GENOMIC DNA]</scope>
    <source>
        <strain evidence="2 3">Georgia GA2</strain>
    </source>
</reference>
<keyword evidence="3" id="KW-1185">Reference proteome</keyword>
<dbReference type="HOGENOM" id="CLU_1490890_0_0_1"/>
<protein>
    <submittedName>
        <fullName evidence="2">Uncharacterized protein</fullName>
    </submittedName>
</protein>
<evidence type="ECO:0000313" key="2">
    <source>
        <dbReference type="EMBL" id="EFA02378.1"/>
    </source>
</evidence>
<reference evidence="2 3" key="2">
    <citation type="journal article" date="2010" name="Nucleic Acids Res.">
        <title>BeetleBase in 2010: revisions to provide comprehensive genomic information for Tribolium castaneum.</title>
        <authorList>
            <person name="Kim H.S."/>
            <person name="Murphy T."/>
            <person name="Xia J."/>
            <person name="Caragea D."/>
            <person name="Park Y."/>
            <person name="Beeman R.W."/>
            <person name="Lorenzen M.D."/>
            <person name="Butcher S."/>
            <person name="Manak J.R."/>
            <person name="Brown S.J."/>
        </authorList>
    </citation>
    <scope>NUCLEOTIDE SEQUENCE [LARGE SCALE GENOMIC DNA]</scope>
    <source>
        <strain evidence="2 3">Georgia GA2</strain>
    </source>
</reference>
<name>D1ZZJ0_TRICA</name>
<evidence type="ECO:0000256" key="1">
    <source>
        <dbReference type="SAM" id="MobiDB-lite"/>
    </source>
</evidence>
<feature type="compositionally biased region" description="Low complexity" evidence="1">
    <location>
        <begin position="152"/>
        <end position="161"/>
    </location>
</feature>
<sequence length="181" mass="19810">MLSNRILLDKLCFESGQLVATHAASGCAEGPTCPSPHLASGPFRYVRRRGFRVRFRQWRTNKKVAVNGHTPTHLNVIRTQVDEVAAHKHRKDDAYGPETGLTSVAAATSATGRLRRSSMASLGQSVALLGKRYTWTTSAPLNISSDTEAARRGATAGATVARRTDDRRSQHRLFMNGRQPS</sequence>
<dbReference type="PROSITE" id="PS51257">
    <property type="entry name" value="PROKAR_LIPOPROTEIN"/>
    <property type="match status" value="1"/>
</dbReference>
<evidence type="ECO:0000313" key="3">
    <source>
        <dbReference type="Proteomes" id="UP000007266"/>
    </source>
</evidence>
<dbReference type="InParanoid" id="D1ZZJ0"/>
<dbReference type="AlphaFoldDB" id="D1ZZJ0"/>
<proteinExistence type="predicted"/>
<organism evidence="2 3">
    <name type="scientific">Tribolium castaneum</name>
    <name type="common">Red flour beetle</name>
    <dbReference type="NCBI Taxonomy" id="7070"/>
    <lineage>
        <taxon>Eukaryota</taxon>
        <taxon>Metazoa</taxon>
        <taxon>Ecdysozoa</taxon>
        <taxon>Arthropoda</taxon>
        <taxon>Hexapoda</taxon>
        <taxon>Insecta</taxon>
        <taxon>Pterygota</taxon>
        <taxon>Neoptera</taxon>
        <taxon>Endopterygota</taxon>
        <taxon>Coleoptera</taxon>
        <taxon>Polyphaga</taxon>
        <taxon>Cucujiformia</taxon>
        <taxon>Tenebrionidae</taxon>
        <taxon>Tenebrionidae incertae sedis</taxon>
        <taxon>Tribolium</taxon>
    </lineage>
</organism>
<dbReference type="EMBL" id="KQ971338">
    <property type="protein sequence ID" value="EFA02378.1"/>
    <property type="molecule type" value="Genomic_DNA"/>
</dbReference>